<evidence type="ECO:0000256" key="2">
    <source>
        <dbReference type="SAM" id="Phobius"/>
    </source>
</evidence>
<feature type="transmembrane region" description="Helical" evidence="2">
    <location>
        <begin position="482"/>
        <end position="508"/>
    </location>
</feature>
<feature type="transmembrane region" description="Helical" evidence="2">
    <location>
        <begin position="192"/>
        <end position="216"/>
    </location>
</feature>
<keyword evidence="2" id="KW-1133">Transmembrane helix</keyword>
<dbReference type="EMBL" id="HBIN01011762">
    <property type="protein sequence ID" value="CAE0438595.1"/>
    <property type="molecule type" value="Transcribed_RNA"/>
</dbReference>
<dbReference type="PANTHER" id="PTHR34730">
    <property type="entry name" value="UNNAMED PRODUCT"/>
    <property type="match status" value="1"/>
</dbReference>
<gene>
    <name evidence="3" type="ORF">ASTO00021_LOCUS8829</name>
    <name evidence="4" type="ORF">ASTO00021_LOCUS8830</name>
</gene>
<proteinExistence type="predicted"/>
<feature type="transmembrane region" description="Helical" evidence="2">
    <location>
        <begin position="153"/>
        <end position="180"/>
    </location>
</feature>
<dbReference type="PANTHER" id="PTHR34730:SF1">
    <property type="entry name" value="PARAQUAT-INDUCIBLE PROTEIN A"/>
    <property type="match status" value="1"/>
</dbReference>
<dbReference type="EMBL" id="HBIN01011761">
    <property type="protein sequence ID" value="CAE0438594.1"/>
    <property type="molecule type" value="Transcribed_RNA"/>
</dbReference>
<feature type="transmembrane region" description="Helical" evidence="2">
    <location>
        <begin position="335"/>
        <end position="355"/>
    </location>
</feature>
<name>A0A6S8D168_9STRA</name>
<evidence type="ECO:0000313" key="3">
    <source>
        <dbReference type="EMBL" id="CAE0438594.1"/>
    </source>
</evidence>
<feature type="transmembrane region" description="Helical" evidence="2">
    <location>
        <begin position="416"/>
        <end position="436"/>
    </location>
</feature>
<sequence>MAPVDESPLLENDSSTSSDSVGEETTEVVQNFVEGNGSGIDEYGGFDCDPVYSLTNTKTTPKCLRWLVPIIIVITHLNFAYGQVADMWYLYFGVDFQGSFEATSLETKLMFDGLGLKNPFHVDIDMIEPLDNFTYGAAINKLWKARGLEGKTVPRIACIILILFSGIWPHLKLLLLNFYWHVPVKQSSRTTAFYWLSTFGKFSIADVFVVCALVAVCNLNIDLEPESVLHRIEREVPLIIKIMEASVDEKTALDDVCNDLLHLNCSLPNSTKDGFLATQFGIGLGSVSCTLCYDVVTHYYENPAALENIVDKLVDGIDSSGGGIVTLRVAGLRGIHVFCVAVLTSLILGLIMEVYDHIAKHEHGRYRLKRDRRGSRMFQIDSDAYTEISMLTEADADSKYATLYQRSSENVIRLRSYILLVLLSAIATASTAWGMFAPTMIREVPGSIPNIINETLAYDFDYEYSLWSLTNVVGEKGGWDIFLMYLFGFFCMFGPLIRASLTILQLVLPLNRSQQKLLLHVIDFLGVFCALDVLFISLYLVDVEMPPITNTIIDPRAKFCKVLHRFGFPEACLKIEFHTLPYFSVVAVGWFTLAVLSAFVTKLEYHALDPYKDGDRGGPYFCERCPSCFWDSHRDRFGNDI</sequence>
<feature type="transmembrane region" description="Helical" evidence="2">
    <location>
        <begin position="580"/>
        <end position="600"/>
    </location>
</feature>
<accession>A0A6S8D168</accession>
<feature type="transmembrane region" description="Helical" evidence="2">
    <location>
        <begin position="517"/>
        <end position="541"/>
    </location>
</feature>
<feature type="transmembrane region" description="Helical" evidence="2">
    <location>
        <begin position="63"/>
        <end position="81"/>
    </location>
</feature>
<dbReference type="AlphaFoldDB" id="A0A6S8D168"/>
<organism evidence="4">
    <name type="scientific">Aplanochytrium stocchinoi</name>
    <dbReference type="NCBI Taxonomy" id="215587"/>
    <lineage>
        <taxon>Eukaryota</taxon>
        <taxon>Sar</taxon>
        <taxon>Stramenopiles</taxon>
        <taxon>Bigyra</taxon>
        <taxon>Labyrinthulomycetes</taxon>
        <taxon>Thraustochytrida</taxon>
        <taxon>Thraustochytriidae</taxon>
        <taxon>Aplanochytrium</taxon>
    </lineage>
</organism>
<protein>
    <submittedName>
        <fullName evidence="4">Uncharacterized protein</fullName>
    </submittedName>
</protein>
<reference evidence="4" key="1">
    <citation type="submission" date="2021-01" db="EMBL/GenBank/DDBJ databases">
        <authorList>
            <person name="Corre E."/>
            <person name="Pelletier E."/>
            <person name="Niang G."/>
            <person name="Scheremetjew M."/>
            <person name="Finn R."/>
            <person name="Kale V."/>
            <person name="Holt S."/>
            <person name="Cochrane G."/>
            <person name="Meng A."/>
            <person name="Brown T."/>
            <person name="Cohen L."/>
        </authorList>
    </citation>
    <scope>NUCLEOTIDE SEQUENCE</scope>
    <source>
        <strain evidence="4">GSBS06</strain>
    </source>
</reference>
<keyword evidence="2" id="KW-0812">Transmembrane</keyword>
<keyword evidence="2" id="KW-0472">Membrane</keyword>
<evidence type="ECO:0000313" key="4">
    <source>
        <dbReference type="EMBL" id="CAE0438595.1"/>
    </source>
</evidence>
<evidence type="ECO:0000256" key="1">
    <source>
        <dbReference type="SAM" id="MobiDB-lite"/>
    </source>
</evidence>
<feature type="region of interest" description="Disordered" evidence="1">
    <location>
        <begin position="1"/>
        <end position="25"/>
    </location>
</feature>